<dbReference type="CDD" id="cd01949">
    <property type="entry name" value="GGDEF"/>
    <property type="match status" value="1"/>
</dbReference>
<dbReference type="SUPFAM" id="SSF55785">
    <property type="entry name" value="PYP-like sensor domain (PAS domain)"/>
    <property type="match status" value="3"/>
</dbReference>
<dbReference type="InterPro" id="IPR043128">
    <property type="entry name" value="Rev_trsase/Diguanyl_cyclase"/>
</dbReference>
<dbReference type="Pfam" id="PF00990">
    <property type="entry name" value="GGDEF"/>
    <property type="match status" value="1"/>
</dbReference>
<sequence length="509" mass="55283">MHQDGRFVYFNAVAVRWLGARTAHELIGHAVSRFVHARSIPHLLAKTATLRRPGDVSAAARATVVRLDGSELDVDAVSVLTTWQGAAAYQLIFRDLTEHRATHDTLAHQAALVDHASDAMISITRTGMVTSWNPAAERIYRRPAHRALALPIDVAVGAPVDVHAIAEAGGVVHSTHYAMDGSVRTMRVSATEFDNGYVLLCSDETALRRAARNLRTVVNTLQEGVVVIDRNGWLLTINPSARRILGLGEHEIEHGDRLRDLPVYDSDGVLLSAEERPVPKTFATGLPVIGRVFGVDRPDGRRVWVSMSCQLLHPDSHDHSPVLASFTDITSQRAATEALAHQAAHDVLTGLPNRAHLLETVNALQRDAGMLTAVMFIDLDDLKTVNDTFGHDVGDTVIQACADRLRGAVRRHDIVGRFAGDEFVALLTGELANGALERSVDRIHRVLTEPIDIPGGTLQLGASIGVIRTDRKDERDAATLLRDADAAMYAAKASGRRASIFSGSFPMQN</sequence>
<comment type="caution">
    <text evidence="3">The sequence shown here is derived from an EMBL/GenBank/DDBJ whole genome shotgun (WGS) entry which is preliminary data.</text>
</comment>
<dbReference type="Gene3D" id="3.30.70.270">
    <property type="match status" value="1"/>
</dbReference>
<dbReference type="Pfam" id="PF13188">
    <property type="entry name" value="PAS_8"/>
    <property type="match status" value="1"/>
</dbReference>
<dbReference type="Pfam" id="PF13426">
    <property type="entry name" value="PAS_9"/>
    <property type="match status" value="1"/>
</dbReference>
<dbReference type="InterPro" id="IPR013767">
    <property type="entry name" value="PAS_fold"/>
</dbReference>
<dbReference type="NCBIfam" id="TIGR00229">
    <property type="entry name" value="sensory_box"/>
    <property type="match status" value="2"/>
</dbReference>
<dbReference type="SUPFAM" id="SSF55073">
    <property type="entry name" value="Nucleotide cyclase"/>
    <property type="match status" value="1"/>
</dbReference>
<dbReference type="Gene3D" id="3.30.450.20">
    <property type="entry name" value="PAS domain"/>
    <property type="match status" value="3"/>
</dbReference>
<dbReference type="PANTHER" id="PTHR44757">
    <property type="entry name" value="DIGUANYLATE CYCLASE DGCP"/>
    <property type="match status" value="1"/>
</dbReference>
<dbReference type="InterPro" id="IPR029787">
    <property type="entry name" value="Nucleotide_cyclase"/>
</dbReference>
<evidence type="ECO:0000259" key="1">
    <source>
        <dbReference type="PROSITE" id="PS50112"/>
    </source>
</evidence>
<dbReference type="GO" id="GO:0052621">
    <property type="term" value="F:diguanylate cyclase activity"/>
    <property type="evidence" value="ECO:0007669"/>
    <property type="project" value="UniProtKB-EC"/>
</dbReference>
<dbReference type="Pfam" id="PF00989">
    <property type="entry name" value="PAS"/>
    <property type="match status" value="1"/>
</dbReference>
<keyword evidence="4" id="KW-1185">Reference proteome</keyword>
<dbReference type="CDD" id="cd00130">
    <property type="entry name" value="PAS"/>
    <property type="match status" value="1"/>
</dbReference>
<dbReference type="PROSITE" id="PS50112">
    <property type="entry name" value="PAS"/>
    <property type="match status" value="1"/>
</dbReference>
<accession>A0ABT1M1P7</accession>
<dbReference type="InterPro" id="IPR000014">
    <property type="entry name" value="PAS"/>
</dbReference>
<reference evidence="3 4" key="1">
    <citation type="submission" date="2022-06" db="EMBL/GenBank/DDBJ databases">
        <title>Mycolicibacterium sp. CAU 1645 isolated from seawater.</title>
        <authorList>
            <person name="Kim W."/>
        </authorList>
    </citation>
    <scope>NUCLEOTIDE SEQUENCE [LARGE SCALE GENOMIC DNA]</scope>
    <source>
        <strain evidence="3 4">CAU 1645</strain>
    </source>
</reference>
<dbReference type="RefSeq" id="WP_255059723.1">
    <property type="nucleotide sequence ID" value="NZ_JANDBD010000003.1"/>
</dbReference>
<keyword evidence="3" id="KW-0548">Nucleotidyltransferase</keyword>
<keyword evidence="3" id="KW-0808">Transferase</keyword>
<dbReference type="Proteomes" id="UP001651690">
    <property type="component" value="Unassembled WGS sequence"/>
</dbReference>
<organism evidence="3 4">
    <name type="scientific">Mycolicibacterium arenosum</name>
    <dbReference type="NCBI Taxonomy" id="2952157"/>
    <lineage>
        <taxon>Bacteria</taxon>
        <taxon>Bacillati</taxon>
        <taxon>Actinomycetota</taxon>
        <taxon>Actinomycetes</taxon>
        <taxon>Mycobacteriales</taxon>
        <taxon>Mycobacteriaceae</taxon>
        <taxon>Mycolicibacterium</taxon>
    </lineage>
</organism>
<dbReference type="InterPro" id="IPR052155">
    <property type="entry name" value="Biofilm_reg_signaling"/>
</dbReference>
<dbReference type="NCBIfam" id="TIGR00254">
    <property type="entry name" value="GGDEF"/>
    <property type="match status" value="1"/>
</dbReference>
<dbReference type="PROSITE" id="PS50887">
    <property type="entry name" value="GGDEF"/>
    <property type="match status" value="1"/>
</dbReference>
<evidence type="ECO:0000313" key="3">
    <source>
        <dbReference type="EMBL" id="MCP9272204.1"/>
    </source>
</evidence>
<name>A0ABT1M1P7_9MYCO</name>
<gene>
    <name evidence="3" type="ORF">NM203_08405</name>
</gene>
<feature type="domain" description="GGDEF" evidence="2">
    <location>
        <begin position="370"/>
        <end position="504"/>
    </location>
</feature>
<evidence type="ECO:0000313" key="4">
    <source>
        <dbReference type="Proteomes" id="UP001651690"/>
    </source>
</evidence>
<dbReference type="SMART" id="SM00091">
    <property type="entry name" value="PAS"/>
    <property type="match status" value="2"/>
</dbReference>
<protein>
    <submittedName>
        <fullName evidence="3">Diguanylate cyclase</fullName>
        <ecNumber evidence="3">2.7.7.65</ecNumber>
    </submittedName>
</protein>
<proteinExistence type="predicted"/>
<dbReference type="InterPro" id="IPR000160">
    <property type="entry name" value="GGDEF_dom"/>
</dbReference>
<feature type="domain" description="PAS" evidence="1">
    <location>
        <begin position="210"/>
        <end position="252"/>
    </location>
</feature>
<dbReference type="EC" id="2.7.7.65" evidence="3"/>
<evidence type="ECO:0000259" key="2">
    <source>
        <dbReference type="PROSITE" id="PS50887"/>
    </source>
</evidence>
<dbReference type="EMBL" id="JANDBD010000003">
    <property type="protein sequence ID" value="MCP9272204.1"/>
    <property type="molecule type" value="Genomic_DNA"/>
</dbReference>
<dbReference type="SMART" id="SM00267">
    <property type="entry name" value="GGDEF"/>
    <property type="match status" value="1"/>
</dbReference>
<dbReference type="InterPro" id="IPR035965">
    <property type="entry name" value="PAS-like_dom_sf"/>
</dbReference>
<dbReference type="PANTHER" id="PTHR44757:SF2">
    <property type="entry name" value="BIOFILM ARCHITECTURE MAINTENANCE PROTEIN MBAA"/>
    <property type="match status" value="1"/>
</dbReference>